<feature type="chain" id="PRO_5034972791" evidence="7">
    <location>
        <begin position="18"/>
        <end position="260"/>
    </location>
</feature>
<dbReference type="OMA" id="HQYGYFK"/>
<feature type="signal peptide" evidence="7">
    <location>
        <begin position="1"/>
        <end position="17"/>
    </location>
</feature>
<evidence type="ECO:0000259" key="8">
    <source>
        <dbReference type="PROSITE" id="PS50940"/>
    </source>
</evidence>
<dbReference type="KEGG" id="hazt:108672920"/>
<dbReference type="Proteomes" id="UP000694843">
    <property type="component" value="Unplaced"/>
</dbReference>
<evidence type="ECO:0000256" key="6">
    <source>
        <dbReference type="SAM" id="Coils"/>
    </source>
</evidence>
<dbReference type="PANTHER" id="PTHR23301">
    <property type="entry name" value="CHITIN BINDING PERITROPHIN-A"/>
    <property type="match status" value="1"/>
</dbReference>
<dbReference type="Pfam" id="PF01607">
    <property type="entry name" value="CBM_14"/>
    <property type="match status" value="3"/>
</dbReference>
<dbReference type="GeneID" id="108672920"/>
<dbReference type="GO" id="GO:0008061">
    <property type="term" value="F:chitin binding"/>
    <property type="evidence" value="ECO:0007669"/>
    <property type="project" value="UniProtKB-KW"/>
</dbReference>
<dbReference type="SMART" id="SM00494">
    <property type="entry name" value="ChtBD2"/>
    <property type="match status" value="3"/>
</dbReference>
<dbReference type="InterPro" id="IPR002557">
    <property type="entry name" value="Chitin-bd_dom"/>
</dbReference>
<name>A0A8B7NT19_HYAAZ</name>
<proteinExistence type="predicted"/>
<gene>
    <name evidence="10" type="primary">LOC108672920</name>
</gene>
<keyword evidence="9" id="KW-1185">Reference proteome</keyword>
<keyword evidence="1" id="KW-0147">Chitin-binding</keyword>
<protein>
    <submittedName>
        <fullName evidence="10">Protein obstructor-E-like</fullName>
    </submittedName>
</protein>
<sequence length="260" mass="29912">MNNIVFLLFVFAPMVLAQSCPPEDVHYYADSQFCDRYSECREGVASEQQCPDGLLFDDTITDGRYPCTYPSEVNCGSRTKKQPAQPTEHCGHQWGYFGSGRRSECGYFFNCVDGREFRFECPEGLAFSSVTYRCEYPDESPDCDAGDYLGFTCPSEPAYEQLLSQGNPRYRSSRDCRQFFLCFGTSPRLQTCDLGRVYNHDAQACDEPENVRGCESYYPADELKAIRQRKAIEAERAEKRRLAFEQRFADLNKRRDNSYN</sequence>
<reference evidence="10" key="1">
    <citation type="submission" date="2025-08" db="UniProtKB">
        <authorList>
            <consortium name="RefSeq"/>
        </authorList>
    </citation>
    <scope>IDENTIFICATION</scope>
    <source>
        <tissue evidence="10">Whole organism</tissue>
    </source>
</reference>
<accession>A0A8B7NT19</accession>
<keyword evidence="3" id="KW-0677">Repeat</keyword>
<evidence type="ECO:0000256" key="1">
    <source>
        <dbReference type="ARBA" id="ARBA00022669"/>
    </source>
</evidence>
<dbReference type="Gene3D" id="2.170.140.10">
    <property type="entry name" value="Chitin binding domain"/>
    <property type="match status" value="3"/>
</dbReference>
<feature type="domain" description="Chitin-binding type-2" evidence="8">
    <location>
        <begin position="17"/>
        <end position="77"/>
    </location>
</feature>
<dbReference type="OrthoDB" id="9991479at2759"/>
<feature type="domain" description="Chitin-binding type-2" evidence="8">
    <location>
        <begin position="150"/>
        <end position="216"/>
    </location>
</feature>
<dbReference type="RefSeq" id="XP_018016171.1">
    <property type="nucleotide sequence ID" value="XM_018160682.2"/>
</dbReference>
<keyword evidence="6" id="KW-0175">Coiled coil</keyword>
<evidence type="ECO:0000256" key="2">
    <source>
        <dbReference type="ARBA" id="ARBA00022729"/>
    </source>
</evidence>
<organism evidence="9 10">
    <name type="scientific">Hyalella azteca</name>
    <name type="common">Amphipod</name>
    <dbReference type="NCBI Taxonomy" id="294128"/>
    <lineage>
        <taxon>Eukaryota</taxon>
        <taxon>Metazoa</taxon>
        <taxon>Ecdysozoa</taxon>
        <taxon>Arthropoda</taxon>
        <taxon>Crustacea</taxon>
        <taxon>Multicrustacea</taxon>
        <taxon>Malacostraca</taxon>
        <taxon>Eumalacostraca</taxon>
        <taxon>Peracarida</taxon>
        <taxon>Amphipoda</taxon>
        <taxon>Senticaudata</taxon>
        <taxon>Talitrida</taxon>
        <taxon>Talitroidea</taxon>
        <taxon>Hyalellidae</taxon>
        <taxon>Hyalella</taxon>
    </lineage>
</organism>
<dbReference type="GO" id="GO:0005576">
    <property type="term" value="C:extracellular region"/>
    <property type="evidence" value="ECO:0007669"/>
    <property type="project" value="InterPro"/>
</dbReference>
<evidence type="ECO:0000256" key="5">
    <source>
        <dbReference type="ARBA" id="ARBA00023180"/>
    </source>
</evidence>
<evidence type="ECO:0000313" key="9">
    <source>
        <dbReference type="Proteomes" id="UP000694843"/>
    </source>
</evidence>
<dbReference type="SUPFAM" id="SSF57625">
    <property type="entry name" value="Invertebrate chitin-binding proteins"/>
    <property type="match status" value="3"/>
</dbReference>
<feature type="coiled-coil region" evidence="6">
    <location>
        <begin position="220"/>
        <end position="254"/>
    </location>
</feature>
<dbReference type="PROSITE" id="PS50940">
    <property type="entry name" value="CHIT_BIND_II"/>
    <property type="match status" value="3"/>
</dbReference>
<feature type="domain" description="Chitin-binding type-2" evidence="8">
    <location>
        <begin position="87"/>
        <end position="145"/>
    </location>
</feature>
<evidence type="ECO:0000256" key="3">
    <source>
        <dbReference type="ARBA" id="ARBA00022737"/>
    </source>
</evidence>
<keyword evidence="2 7" id="KW-0732">Signal</keyword>
<evidence type="ECO:0000313" key="10">
    <source>
        <dbReference type="RefSeq" id="XP_018016171.1"/>
    </source>
</evidence>
<dbReference type="InterPro" id="IPR051940">
    <property type="entry name" value="Chitin_bind-dev_reg"/>
</dbReference>
<evidence type="ECO:0000256" key="7">
    <source>
        <dbReference type="SAM" id="SignalP"/>
    </source>
</evidence>
<dbReference type="AlphaFoldDB" id="A0A8B7NT19"/>
<dbReference type="PANTHER" id="PTHR23301:SF98">
    <property type="entry name" value="CHITIN-BINDING TYPE-2 DOMAIN-CONTAINING PROTEIN-RELATED"/>
    <property type="match status" value="1"/>
</dbReference>
<dbReference type="InterPro" id="IPR036508">
    <property type="entry name" value="Chitin-bd_dom_sf"/>
</dbReference>
<keyword evidence="5" id="KW-0325">Glycoprotein</keyword>
<keyword evidence="4" id="KW-1015">Disulfide bond</keyword>
<evidence type="ECO:0000256" key="4">
    <source>
        <dbReference type="ARBA" id="ARBA00023157"/>
    </source>
</evidence>